<evidence type="ECO:0000313" key="5">
    <source>
        <dbReference type="EMBL" id="KAJ9145364.1"/>
    </source>
</evidence>
<dbReference type="InterPro" id="IPR020843">
    <property type="entry name" value="ER"/>
</dbReference>
<sequence length="349" mass="38200">MAQQSLSYVLAERPTGDIIPGQTLRPKLEKAPTAEDLKDGEALLETLYLSLDPTMRTWMNEAPTYLPAIKLGEVMRGSVIARVLASKSPKARPGDIVRAFTGWREHVVARESQFEEPMRLPPGAHTTDLLGVLGPTGMTAYFGLTEIGRPRAGETVVVSGAAGATGSVAGQLAKLMGARVVGIAGTEEKVRWLREDLGFDEALNYKAADFKKKFKEATPDMIDVYWDNVGGDILNMALARAAQHSRFVMCGSISGYNSTGAPFQSRYFSNIITRRIRLEGFIILDYVARFPEAREELGKWLSEGKIKRQETIIKGGLKSAEYALLELFKGANIGKLLVEVKNPEGGPRL</sequence>
<dbReference type="Gene3D" id="3.90.180.10">
    <property type="entry name" value="Medium-chain alcohol dehydrogenases, catalytic domain"/>
    <property type="match status" value="1"/>
</dbReference>
<keyword evidence="6" id="KW-1185">Reference proteome</keyword>
<dbReference type="AlphaFoldDB" id="A0AA38VU19"/>
<dbReference type="Pfam" id="PF00107">
    <property type="entry name" value="ADH_zinc_N"/>
    <property type="match status" value="1"/>
</dbReference>
<proteinExistence type="predicted"/>
<evidence type="ECO:0000313" key="6">
    <source>
        <dbReference type="Proteomes" id="UP001174694"/>
    </source>
</evidence>
<reference evidence="5" key="1">
    <citation type="submission" date="2022-07" db="EMBL/GenBank/DDBJ databases">
        <title>Fungi with potential for degradation of polypropylene.</title>
        <authorList>
            <person name="Gostincar C."/>
        </authorList>
    </citation>
    <scope>NUCLEOTIDE SEQUENCE</scope>
    <source>
        <strain evidence="5">EXF-13308</strain>
    </source>
</reference>
<accession>A0AA38VU19</accession>
<dbReference type="SUPFAM" id="SSF50129">
    <property type="entry name" value="GroES-like"/>
    <property type="match status" value="1"/>
</dbReference>
<evidence type="ECO:0000256" key="3">
    <source>
        <dbReference type="ARBA" id="ARBA00083301"/>
    </source>
</evidence>
<feature type="domain" description="Enoyl reductase (ER)" evidence="4">
    <location>
        <begin position="21"/>
        <end position="338"/>
    </location>
</feature>
<dbReference type="Pfam" id="PF16884">
    <property type="entry name" value="ADH_N_2"/>
    <property type="match status" value="1"/>
</dbReference>
<dbReference type="SMART" id="SM00829">
    <property type="entry name" value="PKS_ER"/>
    <property type="match status" value="1"/>
</dbReference>
<dbReference type="GO" id="GO:0016628">
    <property type="term" value="F:oxidoreductase activity, acting on the CH-CH group of donors, NAD or NADP as acceptor"/>
    <property type="evidence" value="ECO:0007669"/>
    <property type="project" value="InterPro"/>
</dbReference>
<evidence type="ECO:0000256" key="1">
    <source>
        <dbReference type="ARBA" id="ARBA00023002"/>
    </source>
</evidence>
<dbReference type="Gene3D" id="3.40.50.720">
    <property type="entry name" value="NAD(P)-binding Rossmann-like Domain"/>
    <property type="match status" value="1"/>
</dbReference>
<dbReference type="InterPro" id="IPR013149">
    <property type="entry name" value="ADH-like_C"/>
</dbReference>
<comment type="caution">
    <text evidence="5">The sequence shown here is derived from an EMBL/GenBank/DDBJ whole genome shotgun (WGS) entry which is preliminary data.</text>
</comment>
<name>A0AA38VU19_9PEZI</name>
<evidence type="ECO:0000259" key="4">
    <source>
        <dbReference type="SMART" id="SM00829"/>
    </source>
</evidence>
<dbReference type="InterPro" id="IPR045010">
    <property type="entry name" value="MDR_fam"/>
</dbReference>
<dbReference type="InterPro" id="IPR036291">
    <property type="entry name" value="NAD(P)-bd_dom_sf"/>
</dbReference>
<dbReference type="EMBL" id="JANBVO010000014">
    <property type="protein sequence ID" value="KAJ9145364.1"/>
    <property type="molecule type" value="Genomic_DNA"/>
</dbReference>
<protein>
    <recommendedName>
        <fullName evidence="2">Dehydrogenase FUB6</fullName>
    </recommendedName>
    <alternativeName>
        <fullName evidence="3">Fusaric acid biosynthesis protein 6</fullName>
    </alternativeName>
</protein>
<organism evidence="5 6">
    <name type="scientific">Pleurostoma richardsiae</name>
    <dbReference type="NCBI Taxonomy" id="41990"/>
    <lineage>
        <taxon>Eukaryota</taxon>
        <taxon>Fungi</taxon>
        <taxon>Dikarya</taxon>
        <taxon>Ascomycota</taxon>
        <taxon>Pezizomycotina</taxon>
        <taxon>Sordariomycetes</taxon>
        <taxon>Sordariomycetidae</taxon>
        <taxon>Calosphaeriales</taxon>
        <taxon>Pleurostomataceae</taxon>
        <taxon>Pleurostoma</taxon>
    </lineage>
</organism>
<dbReference type="Proteomes" id="UP001174694">
    <property type="component" value="Unassembled WGS sequence"/>
</dbReference>
<dbReference type="PANTHER" id="PTHR43205">
    <property type="entry name" value="PROSTAGLANDIN REDUCTASE"/>
    <property type="match status" value="1"/>
</dbReference>
<dbReference type="FunFam" id="3.40.50.720:FF:000121">
    <property type="entry name" value="Prostaglandin reductase 2"/>
    <property type="match status" value="1"/>
</dbReference>
<dbReference type="PANTHER" id="PTHR43205:SF42">
    <property type="entry name" value="ALCOHOL DEHYDROGENASE, ZINC-CONTAINING (AFU_ORTHOLOGUE AFUA_7G04530)"/>
    <property type="match status" value="1"/>
</dbReference>
<gene>
    <name evidence="5" type="ORF">NKR23_g5425</name>
</gene>
<dbReference type="SUPFAM" id="SSF51735">
    <property type="entry name" value="NAD(P)-binding Rossmann-fold domains"/>
    <property type="match status" value="1"/>
</dbReference>
<keyword evidence="1" id="KW-0560">Oxidoreductase</keyword>
<dbReference type="InterPro" id="IPR041694">
    <property type="entry name" value="ADH_N_2"/>
</dbReference>
<dbReference type="CDD" id="cd05288">
    <property type="entry name" value="PGDH"/>
    <property type="match status" value="1"/>
</dbReference>
<dbReference type="InterPro" id="IPR011032">
    <property type="entry name" value="GroES-like_sf"/>
</dbReference>
<evidence type="ECO:0000256" key="2">
    <source>
        <dbReference type="ARBA" id="ARBA00069006"/>
    </source>
</evidence>